<dbReference type="PROSITE" id="PS00133">
    <property type="entry name" value="CARBOXYPEPT_ZN_2"/>
    <property type="match status" value="1"/>
</dbReference>
<evidence type="ECO:0000256" key="7">
    <source>
        <dbReference type="ARBA" id="ARBA00023180"/>
    </source>
</evidence>
<dbReference type="CDD" id="cd11308">
    <property type="entry name" value="Peptidase_M14NE-CP-C_like"/>
    <property type="match status" value="1"/>
</dbReference>
<dbReference type="PANTHER" id="PTHR11532">
    <property type="entry name" value="PROTEASE M14 CARBOXYPEPTIDASE"/>
    <property type="match status" value="1"/>
</dbReference>
<evidence type="ECO:0000256" key="3">
    <source>
        <dbReference type="ARBA" id="ARBA00022645"/>
    </source>
</evidence>
<dbReference type="AlphaFoldDB" id="A0A8J1UY75"/>
<keyword evidence="11" id="KW-1185">Reference proteome</keyword>
<comment type="caution">
    <text evidence="10">The sequence shown here is derived from an EMBL/GenBank/DDBJ whole genome shotgun (WGS) entry which is preliminary data.</text>
</comment>
<dbReference type="SMART" id="SM00631">
    <property type="entry name" value="Zn_pept"/>
    <property type="match status" value="1"/>
</dbReference>
<keyword evidence="6" id="KW-0862">Zinc</keyword>
<dbReference type="Pfam" id="PF13620">
    <property type="entry name" value="CarboxypepD_reg"/>
    <property type="match status" value="1"/>
</dbReference>
<dbReference type="InterPro" id="IPR050753">
    <property type="entry name" value="Peptidase_M14_domain"/>
</dbReference>
<protein>
    <recommendedName>
        <fullName evidence="9">Peptidase M14 domain-containing protein</fullName>
    </recommendedName>
</protein>
<dbReference type="OrthoDB" id="10249045at2759"/>
<proteinExistence type="inferred from homology"/>
<dbReference type="GO" id="GO:0004181">
    <property type="term" value="F:metallocarboxypeptidase activity"/>
    <property type="evidence" value="ECO:0007669"/>
    <property type="project" value="InterPro"/>
</dbReference>
<evidence type="ECO:0000256" key="5">
    <source>
        <dbReference type="ARBA" id="ARBA00022801"/>
    </source>
</evidence>
<dbReference type="PROSITE" id="PS52035">
    <property type="entry name" value="PEPTIDASE_M14"/>
    <property type="match status" value="1"/>
</dbReference>
<dbReference type="PANTHER" id="PTHR11532:SF84">
    <property type="entry name" value="CARBOXYPEPTIDASE M"/>
    <property type="match status" value="1"/>
</dbReference>
<comment type="similarity">
    <text evidence="2 8">Belongs to the peptidase M14 family.</text>
</comment>
<dbReference type="GO" id="GO:0005615">
    <property type="term" value="C:extracellular space"/>
    <property type="evidence" value="ECO:0007669"/>
    <property type="project" value="TreeGrafter"/>
</dbReference>
<evidence type="ECO:0000313" key="11">
    <source>
        <dbReference type="Proteomes" id="UP000749559"/>
    </source>
</evidence>
<comment type="cofactor">
    <cofactor evidence="1">
        <name>Zn(2+)</name>
        <dbReference type="ChEBI" id="CHEBI:29105"/>
    </cofactor>
</comment>
<accession>A0A8J1UY75</accession>
<keyword evidence="5" id="KW-0378">Hydrolase</keyword>
<dbReference type="Pfam" id="PF00246">
    <property type="entry name" value="Peptidase_M14"/>
    <property type="match status" value="1"/>
</dbReference>
<keyword evidence="4" id="KW-0479">Metal-binding</keyword>
<evidence type="ECO:0000256" key="2">
    <source>
        <dbReference type="ARBA" id="ARBA00005988"/>
    </source>
</evidence>
<dbReference type="Proteomes" id="UP000749559">
    <property type="component" value="Unassembled WGS sequence"/>
</dbReference>
<dbReference type="InterPro" id="IPR008969">
    <property type="entry name" value="CarboxyPept-like_regulatory"/>
</dbReference>
<evidence type="ECO:0000259" key="9">
    <source>
        <dbReference type="PROSITE" id="PS52035"/>
    </source>
</evidence>
<dbReference type="GO" id="GO:0008270">
    <property type="term" value="F:zinc ion binding"/>
    <property type="evidence" value="ECO:0007669"/>
    <property type="project" value="InterPro"/>
</dbReference>
<dbReference type="Gene3D" id="3.40.630.10">
    <property type="entry name" value="Zn peptidases"/>
    <property type="match status" value="1"/>
</dbReference>
<dbReference type="GO" id="GO:0016485">
    <property type="term" value="P:protein processing"/>
    <property type="evidence" value="ECO:0007669"/>
    <property type="project" value="TreeGrafter"/>
</dbReference>
<sequence length="256" mass="28356">MDWLRELQFVLSANLHGGALVANYPYDNYAGASELVKEKPRLAAQTSKSDDDDILKHISKVYSYSHKIMWDTEENKACSYGPPFTDGISNGAKWYPVLGGMQDYNYITEGCMEVTLEIGCCKFPNASTLPDYWVENKDALVNYLMTAQMGVKGYVSQNNTDPVSNAKIYIDDRDRYVNSTRNGEYWKLVLPGTYKVKAQADGFRSSEQTVTVPESGPIVVNFTLFPGQDPTGGATSIPVISSLVLTLLTLLSQILS</sequence>
<dbReference type="Gene3D" id="2.60.40.1120">
    <property type="entry name" value="Carboxypeptidase-like, regulatory domain"/>
    <property type="match status" value="1"/>
</dbReference>
<dbReference type="GO" id="GO:0006518">
    <property type="term" value="P:peptide metabolic process"/>
    <property type="evidence" value="ECO:0007669"/>
    <property type="project" value="TreeGrafter"/>
</dbReference>
<feature type="domain" description="Peptidase M14" evidence="9">
    <location>
        <begin position="1"/>
        <end position="147"/>
    </location>
</feature>
<reference evidence="10" key="1">
    <citation type="submission" date="2022-03" db="EMBL/GenBank/DDBJ databases">
        <authorList>
            <person name="Martin C."/>
        </authorList>
    </citation>
    <scope>NUCLEOTIDE SEQUENCE</scope>
</reference>
<dbReference type="EMBL" id="CAIIXF020000012">
    <property type="protein sequence ID" value="CAH1800387.1"/>
    <property type="molecule type" value="Genomic_DNA"/>
</dbReference>
<feature type="active site" description="Proton donor/acceptor" evidence="8">
    <location>
        <position position="117"/>
    </location>
</feature>
<dbReference type="SUPFAM" id="SSF49464">
    <property type="entry name" value="Carboxypeptidase regulatory domain-like"/>
    <property type="match status" value="1"/>
</dbReference>
<evidence type="ECO:0000256" key="6">
    <source>
        <dbReference type="ARBA" id="ARBA00022833"/>
    </source>
</evidence>
<keyword evidence="3" id="KW-0121">Carboxypeptidase</keyword>
<dbReference type="SUPFAM" id="SSF53187">
    <property type="entry name" value="Zn-dependent exopeptidases"/>
    <property type="match status" value="1"/>
</dbReference>
<keyword evidence="7" id="KW-0325">Glycoprotein</keyword>
<dbReference type="InterPro" id="IPR000834">
    <property type="entry name" value="Peptidase_M14"/>
</dbReference>
<evidence type="ECO:0000256" key="8">
    <source>
        <dbReference type="PROSITE-ProRule" id="PRU01379"/>
    </source>
</evidence>
<evidence type="ECO:0000256" key="4">
    <source>
        <dbReference type="ARBA" id="ARBA00022723"/>
    </source>
</evidence>
<keyword evidence="3" id="KW-0645">Protease</keyword>
<name>A0A8J1UY75_OWEFU</name>
<evidence type="ECO:0000313" key="10">
    <source>
        <dbReference type="EMBL" id="CAH1800387.1"/>
    </source>
</evidence>
<evidence type="ECO:0000256" key="1">
    <source>
        <dbReference type="ARBA" id="ARBA00001947"/>
    </source>
</evidence>
<dbReference type="InterPro" id="IPR057247">
    <property type="entry name" value="CARBOXYPEPT_ZN_2"/>
</dbReference>
<gene>
    <name evidence="10" type="ORF">OFUS_LOCUS24278</name>
</gene>
<organism evidence="10 11">
    <name type="scientific">Owenia fusiformis</name>
    <name type="common">Polychaete worm</name>
    <dbReference type="NCBI Taxonomy" id="6347"/>
    <lineage>
        <taxon>Eukaryota</taxon>
        <taxon>Metazoa</taxon>
        <taxon>Spiralia</taxon>
        <taxon>Lophotrochozoa</taxon>
        <taxon>Annelida</taxon>
        <taxon>Polychaeta</taxon>
        <taxon>Sedentaria</taxon>
        <taxon>Canalipalpata</taxon>
        <taxon>Sabellida</taxon>
        <taxon>Oweniida</taxon>
        <taxon>Oweniidae</taxon>
        <taxon>Owenia</taxon>
    </lineage>
</organism>